<dbReference type="AlphaFoldDB" id="A0A7Z8E1J5"/>
<protein>
    <submittedName>
        <fullName evidence="2">Bcr/CflA family drug resistance efflux transporter</fullName>
    </submittedName>
</protein>
<organism evidence="2 3">
    <name type="scientific">Staphylococcus capitis</name>
    <dbReference type="NCBI Taxonomy" id="29388"/>
    <lineage>
        <taxon>Bacteria</taxon>
        <taxon>Bacillati</taxon>
        <taxon>Bacillota</taxon>
        <taxon>Bacilli</taxon>
        <taxon>Bacillales</taxon>
        <taxon>Staphylococcaceae</taxon>
        <taxon>Staphylococcus</taxon>
    </lineage>
</organism>
<feature type="transmembrane region" description="Helical" evidence="1">
    <location>
        <begin position="44"/>
        <end position="62"/>
    </location>
</feature>
<evidence type="ECO:0000313" key="2">
    <source>
        <dbReference type="EMBL" id="TBW68387.1"/>
    </source>
</evidence>
<keyword evidence="1" id="KW-0472">Membrane</keyword>
<evidence type="ECO:0000313" key="3">
    <source>
        <dbReference type="Proteomes" id="UP000291949"/>
    </source>
</evidence>
<keyword evidence="1" id="KW-0812">Transmembrane</keyword>
<accession>A0A7Z8E1J5</accession>
<feature type="non-terminal residue" evidence="2">
    <location>
        <position position="1"/>
    </location>
</feature>
<gene>
    <name evidence="2" type="ORF">EQ811_15685</name>
</gene>
<dbReference type="Gene3D" id="1.20.1720.10">
    <property type="entry name" value="Multidrug resistance protein D"/>
    <property type="match status" value="1"/>
</dbReference>
<dbReference type="EMBL" id="SCHC01000590">
    <property type="protein sequence ID" value="TBW68387.1"/>
    <property type="molecule type" value="Genomic_DNA"/>
</dbReference>
<feature type="transmembrane region" description="Helical" evidence="1">
    <location>
        <begin position="68"/>
        <end position="90"/>
    </location>
</feature>
<comment type="caution">
    <text evidence="2">The sequence shown here is derived from an EMBL/GenBank/DDBJ whole genome shotgun (WGS) entry which is preliminary data.</text>
</comment>
<reference evidence="2 3" key="1">
    <citation type="journal article" date="2019" name="Sci. Transl. Med.">
        <title>Quorum sensing between bacterial species on the skin protects against epidermal injury in atopic dermatitis.</title>
        <authorList>
            <person name="Williams M.R."/>
        </authorList>
    </citation>
    <scope>NUCLEOTIDE SEQUENCE [LARGE SCALE GENOMIC DNA]</scope>
    <source>
        <strain evidence="2 3">H8</strain>
    </source>
</reference>
<name>A0A7Z8E1J5_STACP</name>
<proteinExistence type="predicted"/>
<sequence length="97" mass="10430">LHLPLYVLLIGFFINICPVTSIAPLCFSMAMAERTGGSGNASSLLGLFQFILGGLISPLVGLNGQHDMSPYLIIISATAVLLIALQIIYFKLFMKNT</sequence>
<evidence type="ECO:0000256" key="1">
    <source>
        <dbReference type="SAM" id="Phobius"/>
    </source>
</evidence>
<keyword evidence="1" id="KW-1133">Transmembrane helix</keyword>
<dbReference type="Proteomes" id="UP000291949">
    <property type="component" value="Unassembled WGS sequence"/>
</dbReference>
<feature type="transmembrane region" description="Helical" evidence="1">
    <location>
        <begin position="6"/>
        <end position="32"/>
    </location>
</feature>